<gene>
    <name evidence="4" type="ORF">ACFO6Q_18340</name>
</gene>
<dbReference type="EMBL" id="JBHSHD010000016">
    <property type="protein sequence ID" value="MFC4822290.1"/>
    <property type="molecule type" value="Genomic_DNA"/>
</dbReference>
<keyword evidence="1" id="KW-1133">Transmembrane helix</keyword>
<accession>A0ABV9R0C4</accession>
<organism evidence="4 5">
    <name type="scientific">Dokdonella ginsengisoli</name>
    <dbReference type="NCBI Taxonomy" id="363846"/>
    <lineage>
        <taxon>Bacteria</taxon>
        <taxon>Pseudomonadati</taxon>
        <taxon>Pseudomonadota</taxon>
        <taxon>Gammaproteobacteria</taxon>
        <taxon>Lysobacterales</taxon>
        <taxon>Rhodanobacteraceae</taxon>
        <taxon>Dokdonella</taxon>
    </lineage>
</organism>
<dbReference type="Pfam" id="PF13681">
    <property type="entry name" value="PilX"/>
    <property type="match status" value="1"/>
</dbReference>
<feature type="transmembrane region" description="Helical" evidence="1">
    <location>
        <begin position="15"/>
        <end position="40"/>
    </location>
</feature>
<dbReference type="Proteomes" id="UP001595886">
    <property type="component" value="Unassembled WGS sequence"/>
</dbReference>
<comment type="caution">
    <text evidence="4">The sequence shown here is derived from an EMBL/GenBank/DDBJ whole genome shotgun (WGS) entry which is preliminary data.</text>
</comment>
<keyword evidence="5" id="KW-1185">Reference proteome</keyword>
<evidence type="ECO:0000259" key="2">
    <source>
        <dbReference type="Pfam" id="PF13681"/>
    </source>
</evidence>
<dbReference type="InterPro" id="IPR025746">
    <property type="entry name" value="PilX_N_dom"/>
</dbReference>
<feature type="domain" description="Type 4 fimbrial biogenesis protein PilX N-terminal" evidence="3">
    <location>
        <begin position="14"/>
        <end position="63"/>
    </location>
</feature>
<reference evidence="5" key="1">
    <citation type="journal article" date="2019" name="Int. J. Syst. Evol. Microbiol.">
        <title>The Global Catalogue of Microorganisms (GCM) 10K type strain sequencing project: providing services to taxonomists for standard genome sequencing and annotation.</title>
        <authorList>
            <consortium name="The Broad Institute Genomics Platform"/>
            <consortium name="The Broad Institute Genome Sequencing Center for Infectious Disease"/>
            <person name="Wu L."/>
            <person name="Ma J."/>
        </authorList>
    </citation>
    <scope>NUCLEOTIDE SEQUENCE [LARGE SCALE GENOMIC DNA]</scope>
    <source>
        <strain evidence="5">CCUG 30340</strain>
    </source>
</reference>
<proteinExistence type="predicted"/>
<keyword evidence="1" id="KW-0472">Membrane</keyword>
<sequence length="213" mass="22290">MKPHSNRLPARQHGAVLFVALIFLLLITLLTLTAIGTSILQEKMTGGMRNRQLGLMGAESGLRGTEAWLWNLSFSGTQPLPPCIESSSGTCVYRPSVDGTLPLAVQKFRTSRTWESALPGTPSYGGTLTGLSGDSETASLATQPVVLVEDLGPNVPPGAGSQSGAIDDERKGGAGTAWFYRITSRSQGGTAAVLSANESVFSTVNLTNTGIEP</sequence>
<dbReference type="InterPro" id="IPR025205">
    <property type="entry name" value="PilX/PilW_C"/>
</dbReference>
<feature type="domain" description="PilX/PilW C-terminal" evidence="2">
    <location>
        <begin position="114"/>
        <end position="193"/>
    </location>
</feature>
<evidence type="ECO:0000256" key="1">
    <source>
        <dbReference type="SAM" id="Phobius"/>
    </source>
</evidence>
<keyword evidence="1" id="KW-0812">Transmembrane</keyword>
<evidence type="ECO:0000259" key="3">
    <source>
        <dbReference type="Pfam" id="PF14341"/>
    </source>
</evidence>
<dbReference type="RefSeq" id="WP_380022569.1">
    <property type="nucleotide sequence ID" value="NZ_JBHSHD010000016.1"/>
</dbReference>
<evidence type="ECO:0000313" key="5">
    <source>
        <dbReference type="Proteomes" id="UP001595886"/>
    </source>
</evidence>
<protein>
    <submittedName>
        <fullName evidence="4">PilX N-terminal domain-containing pilus assembly protein</fullName>
    </submittedName>
</protein>
<evidence type="ECO:0000313" key="4">
    <source>
        <dbReference type="EMBL" id="MFC4822290.1"/>
    </source>
</evidence>
<dbReference type="Pfam" id="PF14341">
    <property type="entry name" value="PilX_N"/>
    <property type="match status" value="1"/>
</dbReference>
<name>A0ABV9R0C4_9GAMM</name>